<sequence length="900" mass="104237">MLKIFKCFQCKSTFDRPSQLDYHYRSKHLGEKSHVCHICEKGFFRKADLRMHLNTHLGTNCYICEVCGRKFNHISNLIRHCRIHTGSKPYVCPICDKRFTQISSLAKHKQIHAPKDFMQQYCNLSLINNNSQAKDYALNENKTISDDVKNKSHETLCMEQKCVSQNTARVSDIQQNEFLVFNKHNTDVDNEASKQDCYVEIEERLKCINLSTNKTVVSNSSRDTAYNEQMQSKDIACQFSKNNFTFLSRDREPNAELGIHNDGNILRLNNSAYAVHKLSCKETSTSDVKNSSNVETNLQICNFSEANKKFLLKQICKEINENRKGNKLSNDDNQLYLKLSDSGVLKLNESRYCHNIDLANVNVSHAVKPQHSENIAANDALYTPVAKENQNNLLQHNEETLNNWNNAVLNSEEPMLRLVQTETGEQFYEYIINNLAEKMQSVSCGKDLENTTEETANAFGDYQKISSNLKESNKKSDQTEHQQSLEALTINNEFNYAQLESHGGEKNFSVLCHGDNLQQNLHTYNFENLELLESHTDFDKYVETGFEALEKLHYETCEKLHYETCEKLLEYADIGVEFSTYKEPSILRLIQNDGELELLQDSQIIEQENQNFLQGSNLNRDCSNVLQDGNKITDCSKSKSDFFAYVENNMPLVEDSNQVVENNESGIQHLYRDIITNESVSNDDRIGMSEEPKKITLKRFCCTVCGKAFSTAYNYKQHIGTHFADQQKFHCKDCGMSFAWKSTLNKHIMNNHSLDAPQKFVCDICPKVYSTSSQVNEHVKRDHLKVRNHVCQTCGKTFFKRFDLKIHNRTHTDERPYVCDVCSKKFHHQSHFIRHKRIHLNIKLHRCTECPKRFTQLNSLLVHKRQQHPREYELRCDMNFLVSQIAKEDAELIALNEMMR</sequence>
<dbReference type="Pfam" id="PF13912">
    <property type="entry name" value="zf-C2H2_6"/>
    <property type="match status" value="1"/>
</dbReference>
<keyword evidence="2" id="KW-0479">Metal-binding</keyword>
<dbReference type="Gene3D" id="3.30.160.60">
    <property type="entry name" value="Classic Zinc Finger"/>
    <property type="match status" value="7"/>
</dbReference>
<gene>
    <name evidence="12" type="ORF">LPLAT_LOCUS7469</name>
</gene>
<dbReference type="Proteomes" id="UP001497644">
    <property type="component" value="Chromosome 3"/>
</dbReference>
<dbReference type="InterPro" id="IPR036236">
    <property type="entry name" value="Znf_C2H2_sf"/>
</dbReference>
<evidence type="ECO:0000256" key="8">
    <source>
        <dbReference type="ARBA" id="ARBA00023163"/>
    </source>
</evidence>
<keyword evidence="6" id="KW-0805">Transcription regulation</keyword>
<dbReference type="FunFam" id="3.30.160.60:FF:000030">
    <property type="entry name" value="Zinc finger protein 628"/>
    <property type="match status" value="1"/>
</dbReference>
<dbReference type="InterPro" id="IPR013087">
    <property type="entry name" value="Znf_C2H2_type"/>
</dbReference>
<evidence type="ECO:0000256" key="7">
    <source>
        <dbReference type="ARBA" id="ARBA00023125"/>
    </source>
</evidence>
<dbReference type="Pfam" id="PF00096">
    <property type="entry name" value="zf-C2H2"/>
    <property type="match status" value="7"/>
</dbReference>
<dbReference type="PANTHER" id="PTHR19818">
    <property type="entry name" value="ZINC FINGER PROTEIN ZIC AND GLI"/>
    <property type="match status" value="1"/>
</dbReference>
<dbReference type="FunFam" id="3.30.160.60:FF:000690">
    <property type="entry name" value="Zinc finger protein 354C"/>
    <property type="match status" value="1"/>
</dbReference>
<dbReference type="GO" id="GO:0045944">
    <property type="term" value="P:positive regulation of transcription by RNA polymerase II"/>
    <property type="evidence" value="ECO:0007669"/>
    <property type="project" value="UniProtKB-ARBA"/>
</dbReference>
<dbReference type="SUPFAM" id="SSF57667">
    <property type="entry name" value="beta-beta-alpha zinc fingers"/>
    <property type="match status" value="6"/>
</dbReference>
<dbReference type="GO" id="GO:0005634">
    <property type="term" value="C:nucleus"/>
    <property type="evidence" value="ECO:0007669"/>
    <property type="project" value="UniProtKB-SubCell"/>
</dbReference>
<feature type="domain" description="C2H2-type" evidence="11">
    <location>
        <begin position="789"/>
        <end position="816"/>
    </location>
</feature>
<evidence type="ECO:0000256" key="2">
    <source>
        <dbReference type="ARBA" id="ARBA00022723"/>
    </source>
</evidence>
<feature type="domain" description="C2H2-type" evidence="11">
    <location>
        <begin position="729"/>
        <end position="757"/>
    </location>
</feature>
<keyword evidence="4 10" id="KW-0863">Zinc-finger</keyword>
<accession>A0AAV2NMA8</accession>
<keyword evidence="9" id="KW-0539">Nucleus</keyword>
<dbReference type="SMART" id="SM00355">
    <property type="entry name" value="ZnF_C2H2"/>
    <property type="match status" value="10"/>
</dbReference>
<organism evidence="12 13">
    <name type="scientific">Lasius platythorax</name>
    <dbReference type="NCBI Taxonomy" id="488582"/>
    <lineage>
        <taxon>Eukaryota</taxon>
        <taxon>Metazoa</taxon>
        <taxon>Ecdysozoa</taxon>
        <taxon>Arthropoda</taxon>
        <taxon>Hexapoda</taxon>
        <taxon>Insecta</taxon>
        <taxon>Pterygota</taxon>
        <taxon>Neoptera</taxon>
        <taxon>Endopterygota</taxon>
        <taxon>Hymenoptera</taxon>
        <taxon>Apocrita</taxon>
        <taxon>Aculeata</taxon>
        <taxon>Formicoidea</taxon>
        <taxon>Formicidae</taxon>
        <taxon>Formicinae</taxon>
        <taxon>Lasius</taxon>
        <taxon>Lasius</taxon>
    </lineage>
</organism>
<reference evidence="12" key="1">
    <citation type="submission" date="2024-04" db="EMBL/GenBank/DDBJ databases">
        <authorList>
            <consortium name="Molecular Ecology Group"/>
        </authorList>
    </citation>
    <scope>NUCLEOTIDE SEQUENCE</scope>
</reference>
<dbReference type="EMBL" id="OZ034826">
    <property type="protein sequence ID" value="CAL1681442.1"/>
    <property type="molecule type" value="Genomic_DNA"/>
</dbReference>
<evidence type="ECO:0000259" key="11">
    <source>
        <dbReference type="PROSITE" id="PS50157"/>
    </source>
</evidence>
<keyword evidence="5" id="KW-0862">Zinc</keyword>
<feature type="domain" description="C2H2-type" evidence="11">
    <location>
        <begin position="817"/>
        <end position="844"/>
    </location>
</feature>
<dbReference type="FunFam" id="3.30.160.60:FF:000005">
    <property type="entry name" value="Zinc finger protein 14 homolog"/>
    <property type="match status" value="1"/>
</dbReference>
<dbReference type="PANTHER" id="PTHR19818:SF139">
    <property type="entry name" value="PAIR-RULE PROTEIN ODD-PAIRED"/>
    <property type="match status" value="1"/>
</dbReference>
<feature type="domain" description="C2H2-type" evidence="11">
    <location>
        <begin position="5"/>
        <end position="33"/>
    </location>
</feature>
<feature type="domain" description="C2H2-type" evidence="11">
    <location>
        <begin position="90"/>
        <end position="117"/>
    </location>
</feature>
<feature type="domain" description="C2H2-type" evidence="11">
    <location>
        <begin position="62"/>
        <end position="89"/>
    </location>
</feature>
<evidence type="ECO:0000256" key="9">
    <source>
        <dbReference type="ARBA" id="ARBA00023242"/>
    </source>
</evidence>
<dbReference type="GO" id="GO:0008270">
    <property type="term" value="F:zinc ion binding"/>
    <property type="evidence" value="ECO:0007669"/>
    <property type="project" value="UniProtKB-KW"/>
</dbReference>
<evidence type="ECO:0000256" key="10">
    <source>
        <dbReference type="PROSITE-ProRule" id="PRU00042"/>
    </source>
</evidence>
<keyword evidence="3" id="KW-0677">Repeat</keyword>
<comment type="subcellular location">
    <subcellularLocation>
        <location evidence="1">Nucleus</location>
    </subcellularLocation>
</comment>
<evidence type="ECO:0000256" key="4">
    <source>
        <dbReference type="ARBA" id="ARBA00022771"/>
    </source>
</evidence>
<name>A0AAV2NMA8_9HYME</name>
<dbReference type="GO" id="GO:0000981">
    <property type="term" value="F:DNA-binding transcription factor activity, RNA polymerase II-specific"/>
    <property type="evidence" value="ECO:0007669"/>
    <property type="project" value="TreeGrafter"/>
</dbReference>
<feature type="domain" description="C2H2-type" evidence="11">
    <location>
        <begin position="760"/>
        <end position="788"/>
    </location>
</feature>
<evidence type="ECO:0000256" key="6">
    <source>
        <dbReference type="ARBA" id="ARBA00023015"/>
    </source>
</evidence>
<evidence type="ECO:0000256" key="3">
    <source>
        <dbReference type="ARBA" id="ARBA00022737"/>
    </source>
</evidence>
<dbReference type="PROSITE" id="PS50157">
    <property type="entry name" value="ZINC_FINGER_C2H2_2"/>
    <property type="match status" value="10"/>
</dbReference>
<keyword evidence="13" id="KW-1185">Reference proteome</keyword>
<dbReference type="AlphaFoldDB" id="A0AAV2NMA8"/>
<dbReference type="GO" id="GO:0000978">
    <property type="term" value="F:RNA polymerase II cis-regulatory region sequence-specific DNA binding"/>
    <property type="evidence" value="ECO:0007669"/>
    <property type="project" value="TreeGrafter"/>
</dbReference>
<evidence type="ECO:0000256" key="1">
    <source>
        <dbReference type="ARBA" id="ARBA00004123"/>
    </source>
</evidence>
<evidence type="ECO:0000313" key="13">
    <source>
        <dbReference type="Proteomes" id="UP001497644"/>
    </source>
</evidence>
<keyword evidence="7" id="KW-0238">DNA-binding</keyword>
<dbReference type="GO" id="GO:0000785">
    <property type="term" value="C:chromatin"/>
    <property type="evidence" value="ECO:0007669"/>
    <property type="project" value="UniProtKB-ARBA"/>
</dbReference>
<dbReference type="PROSITE" id="PS00028">
    <property type="entry name" value="ZINC_FINGER_C2H2_1"/>
    <property type="match status" value="10"/>
</dbReference>
<dbReference type="GO" id="GO:0003682">
    <property type="term" value="F:chromatin binding"/>
    <property type="evidence" value="ECO:0007669"/>
    <property type="project" value="UniProtKB-ARBA"/>
</dbReference>
<keyword evidence="8" id="KW-0804">Transcription</keyword>
<dbReference type="GO" id="GO:0040029">
    <property type="term" value="P:epigenetic regulation of gene expression"/>
    <property type="evidence" value="ECO:0007669"/>
    <property type="project" value="UniProtKB-ARBA"/>
</dbReference>
<proteinExistence type="predicted"/>
<protein>
    <recommendedName>
        <fullName evidence="11">C2H2-type domain-containing protein</fullName>
    </recommendedName>
</protein>
<feature type="domain" description="C2H2-type" evidence="11">
    <location>
        <begin position="34"/>
        <end position="61"/>
    </location>
</feature>
<evidence type="ECO:0000313" key="12">
    <source>
        <dbReference type="EMBL" id="CAL1681442.1"/>
    </source>
</evidence>
<evidence type="ECO:0000256" key="5">
    <source>
        <dbReference type="ARBA" id="ARBA00022833"/>
    </source>
</evidence>
<dbReference type="InterPro" id="IPR050329">
    <property type="entry name" value="GLI_C2H2-zinc-finger"/>
</dbReference>
<feature type="domain" description="C2H2-type" evidence="11">
    <location>
        <begin position="700"/>
        <end position="727"/>
    </location>
</feature>
<feature type="domain" description="C2H2-type" evidence="11">
    <location>
        <begin position="845"/>
        <end position="873"/>
    </location>
</feature>